<gene>
    <name evidence="1" type="ORF">FM996_13745</name>
</gene>
<dbReference type="RefSeq" id="WP_142863483.1">
    <property type="nucleotide sequence ID" value="NZ_VJMF01000057.1"/>
</dbReference>
<dbReference type="AlphaFoldDB" id="A0A549SNY3"/>
<evidence type="ECO:0000313" key="2">
    <source>
        <dbReference type="Proteomes" id="UP000316781"/>
    </source>
</evidence>
<protein>
    <submittedName>
        <fullName evidence="1">Uncharacterized protein</fullName>
    </submittedName>
</protein>
<reference evidence="1 2" key="1">
    <citation type="submission" date="2019-07" db="EMBL/GenBank/DDBJ databases">
        <title>Ln-dependent methylotrophs.</title>
        <authorList>
            <person name="Tani A."/>
        </authorList>
    </citation>
    <scope>NUCLEOTIDE SEQUENCE [LARGE SCALE GENOMIC DNA]</scope>
    <source>
        <strain evidence="1 2">SM89A</strain>
    </source>
</reference>
<name>A0A549SNY3_METSR</name>
<dbReference type="Proteomes" id="UP000316781">
    <property type="component" value="Unassembled WGS sequence"/>
</dbReference>
<dbReference type="EMBL" id="VJMF01000057">
    <property type="protein sequence ID" value="TRL31334.1"/>
    <property type="molecule type" value="Genomic_DNA"/>
</dbReference>
<comment type="caution">
    <text evidence="1">The sequence shown here is derived from an EMBL/GenBank/DDBJ whole genome shotgun (WGS) entry which is preliminary data.</text>
</comment>
<evidence type="ECO:0000313" key="1">
    <source>
        <dbReference type="EMBL" id="TRL31334.1"/>
    </source>
</evidence>
<sequence>MTDAVKKLKDLGDGSYADVVSTVDWPGQWDYLENTYSGTNLTQAVYKIGGSGGTIIGTLTMTYDASGNLLTVTRS</sequence>
<organism evidence="1 2">
    <name type="scientific">Methylosinus sporium</name>
    <dbReference type="NCBI Taxonomy" id="428"/>
    <lineage>
        <taxon>Bacteria</taxon>
        <taxon>Pseudomonadati</taxon>
        <taxon>Pseudomonadota</taxon>
        <taxon>Alphaproteobacteria</taxon>
        <taxon>Hyphomicrobiales</taxon>
        <taxon>Methylocystaceae</taxon>
        <taxon>Methylosinus</taxon>
    </lineage>
</organism>
<accession>A0A549SNY3</accession>
<proteinExistence type="predicted"/>